<feature type="transmembrane region" description="Helical" evidence="1">
    <location>
        <begin position="20"/>
        <end position="39"/>
    </location>
</feature>
<protein>
    <submittedName>
        <fullName evidence="2">Uncharacterized protein</fullName>
    </submittedName>
</protein>
<gene>
    <name evidence="2" type="ORF">Sjap_019496</name>
</gene>
<dbReference type="AlphaFoldDB" id="A0AAP0F4D4"/>
<feature type="transmembrane region" description="Helical" evidence="1">
    <location>
        <begin position="46"/>
        <end position="65"/>
    </location>
</feature>
<reference evidence="2 3" key="1">
    <citation type="submission" date="2024-01" db="EMBL/GenBank/DDBJ databases">
        <title>Genome assemblies of Stephania.</title>
        <authorList>
            <person name="Yang L."/>
        </authorList>
    </citation>
    <scope>NUCLEOTIDE SEQUENCE [LARGE SCALE GENOMIC DNA]</scope>
    <source>
        <strain evidence="2">QJT</strain>
        <tissue evidence="2">Leaf</tissue>
    </source>
</reference>
<sequence>MTFHISHSHPHLLLHHVSSFFFFFSSSSSSSSRFIFFITFAPSSTLIFFITFHISTLIFFIAFHISSTPSSSCANWSSRGDLLVGLQSSLRHLSGVTTATQDHKTVVRSGLVHLDPIVISVIALCFCPLRIFGKSSRIVTHNNMQGLRGCEHVHLISNNSSVPLEKSERMAIPYIREHTRLKDGIMGKDISNMTGKKFGFV</sequence>
<keyword evidence="3" id="KW-1185">Reference proteome</keyword>
<dbReference type="Proteomes" id="UP001417504">
    <property type="component" value="Unassembled WGS sequence"/>
</dbReference>
<proteinExistence type="predicted"/>
<comment type="caution">
    <text evidence="2">The sequence shown here is derived from an EMBL/GenBank/DDBJ whole genome shotgun (WGS) entry which is preliminary data.</text>
</comment>
<keyword evidence="1" id="KW-0472">Membrane</keyword>
<dbReference type="EMBL" id="JBBNAE010000008">
    <property type="protein sequence ID" value="KAK9102242.1"/>
    <property type="molecule type" value="Genomic_DNA"/>
</dbReference>
<organism evidence="2 3">
    <name type="scientific">Stephania japonica</name>
    <dbReference type="NCBI Taxonomy" id="461633"/>
    <lineage>
        <taxon>Eukaryota</taxon>
        <taxon>Viridiplantae</taxon>
        <taxon>Streptophyta</taxon>
        <taxon>Embryophyta</taxon>
        <taxon>Tracheophyta</taxon>
        <taxon>Spermatophyta</taxon>
        <taxon>Magnoliopsida</taxon>
        <taxon>Ranunculales</taxon>
        <taxon>Menispermaceae</taxon>
        <taxon>Menispermoideae</taxon>
        <taxon>Cissampelideae</taxon>
        <taxon>Stephania</taxon>
    </lineage>
</organism>
<keyword evidence="1" id="KW-0812">Transmembrane</keyword>
<evidence type="ECO:0000313" key="3">
    <source>
        <dbReference type="Proteomes" id="UP001417504"/>
    </source>
</evidence>
<keyword evidence="1" id="KW-1133">Transmembrane helix</keyword>
<feature type="transmembrane region" description="Helical" evidence="1">
    <location>
        <begin position="111"/>
        <end position="132"/>
    </location>
</feature>
<evidence type="ECO:0000313" key="2">
    <source>
        <dbReference type="EMBL" id="KAK9102242.1"/>
    </source>
</evidence>
<evidence type="ECO:0000256" key="1">
    <source>
        <dbReference type="SAM" id="Phobius"/>
    </source>
</evidence>
<accession>A0AAP0F4D4</accession>
<name>A0AAP0F4D4_9MAGN</name>